<dbReference type="InterPro" id="IPR020864">
    <property type="entry name" value="MACPF"/>
</dbReference>
<keyword evidence="15" id="KW-0968">Cytoplasmic vesicle</keyword>
<keyword evidence="10" id="KW-1133">Transmembrane helix</keyword>
<keyword evidence="5" id="KW-0399">Innate immunity</keyword>
<evidence type="ECO:0000256" key="9">
    <source>
        <dbReference type="ARBA" id="ARBA00022859"/>
    </source>
</evidence>
<comment type="caution">
    <text evidence="21">The sequence shown here is derived from an EMBL/GenBank/DDBJ whole genome shotgun (WGS) entry which is preliminary data.</text>
</comment>
<evidence type="ECO:0000256" key="12">
    <source>
        <dbReference type="ARBA" id="ARBA00023136"/>
    </source>
</evidence>
<sequence length="608" mass="67285">MGSSMWSVLALCAFSCCISQPLPPSSNGLQYCSNTTQLPALAVLPGGGWDNLRNLEMGRVMNVSYGHCQSTEDGAFFIPDEMFAAIPPEAGRLATNSEIILSWQDQRSCAAVSINAEVSFSFELNGMFSGDSERVKSRQIRSDSVAARIQVRNHVYTVKARPDFTLDPGFARQAEEIAEALANNQTRQATYLSERLVRIYGTHVITTVEAGALLVHEDYLKKSYVDQVGKSSASALAGDSFFSKYHIPGNSTKKTEERRMYEGNVTDCFVQCHGGDLFFPGMPLQKWHESTHNNLVAIDRDGLPLHFILNEEAFPHLSEPLVRGMAFSVYRAIKRYYEMNVRPGCTEPDSENFNFQANTEDGSCEGLTTEFSFGGVFQLCTSLTPNADVICNSYQQTNPDTGHFSCREPFTSTLLLTDVKEQDYSKQKWQDRNVCERANCVIRARIDTYWCSGSKNTAGFSGYRFGGLYSASATNPLTKSMSCPPEFFPQELLASGVIVCLSNDNKTGNQYSVPFGGFFSCESGNPFAEGFQSCPLQFSQHLAAISDVGCAVYYCVMSKAFTEGELQPVLLPPYTKPSLSGIYDDTVFMPSEESESWAMFNQMNKLDP</sequence>
<dbReference type="Proteomes" id="UP001591681">
    <property type="component" value="Unassembled WGS sequence"/>
</dbReference>
<dbReference type="Pfam" id="PF01823">
    <property type="entry name" value="MACPF"/>
    <property type="match status" value="1"/>
</dbReference>
<evidence type="ECO:0000256" key="19">
    <source>
        <dbReference type="SAM" id="SignalP"/>
    </source>
</evidence>
<keyword evidence="11" id="KW-1064">Adaptive immunity</keyword>
<name>A0ABD1ITJ6_9TELE</name>
<dbReference type="CDD" id="cd22579">
    <property type="entry name" value="MPEG1_P2"/>
    <property type="match status" value="1"/>
</dbReference>
<evidence type="ECO:0000256" key="17">
    <source>
        <dbReference type="ARBA" id="ARBA00045657"/>
    </source>
</evidence>
<evidence type="ECO:0000256" key="18">
    <source>
        <dbReference type="ARBA" id="ARBA00045689"/>
    </source>
</evidence>
<evidence type="ECO:0000256" key="16">
    <source>
        <dbReference type="ARBA" id="ARBA00030728"/>
    </source>
</evidence>
<dbReference type="SMART" id="SM00457">
    <property type="entry name" value="MACPF"/>
    <property type="match status" value="1"/>
</dbReference>
<keyword evidence="14" id="KW-0325">Glycoprotein</keyword>
<evidence type="ECO:0000259" key="20">
    <source>
        <dbReference type="PROSITE" id="PS51412"/>
    </source>
</evidence>
<evidence type="ECO:0000256" key="15">
    <source>
        <dbReference type="ARBA" id="ARBA00023329"/>
    </source>
</evidence>
<evidence type="ECO:0000313" key="22">
    <source>
        <dbReference type="Proteomes" id="UP001591681"/>
    </source>
</evidence>
<dbReference type="PANTHER" id="PTHR31463:SF4">
    <property type="entry name" value="MACROPHAGE-EXPRESSED GENE 1 PROTEIN"/>
    <property type="match status" value="1"/>
</dbReference>
<comment type="function">
    <text evidence="18">Pore-forming protein involved in both innate and adaptive immunity. Plays a central role in antigen cross-presentation in dendritic cells by forming a pore in antigen-containing compartments, thereby promoting delivery of antigens for cross-presentation. Also involved in innate immune response following bacterial infection; shows antibacterial activity against a wide spectrum of Gram-positive, Gram-negative and acid-fast bacteria. Reduces the viability of the intracytosolic pathogen L.monocytogenes by inhibiting acidification of the phagocytic vacuole of host cells which restricts bacterial translocation from the vacuole to the cytosol. Required for the antibacterial activity of reactive oxygen species and nitric oxide.</text>
</comment>
<feature type="chain" id="PRO_5044759908" description="Macrophage-expressed gene 1 protein" evidence="19">
    <location>
        <begin position="20"/>
        <end position="608"/>
    </location>
</feature>
<keyword evidence="13" id="KW-1015">Disulfide bond</keyword>
<comment type="function">
    <text evidence="17">Pore-forming protein that plays a central role in antigen cross-presentation in dendritic cells by mediating delivery of antigens for cross-presentation. Dendritic cells bridge innate and adaptive immunity by capturing exogenous antigens on MHC class-I molecules and presenting them to naive CD8(+) T-cells. Acts by forming a pore in antigen-containing compartments, promoting the release of antigens into the cytosol, enabling generation of MHCI:peptide complexes and T-cell priming.</text>
</comment>
<evidence type="ECO:0000313" key="21">
    <source>
        <dbReference type="EMBL" id="KAL2078307.1"/>
    </source>
</evidence>
<gene>
    <name evidence="21" type="ORF">ACEWY4_025992</name>
</gene>
<evidence type="ECO:0000256" key="2">
    <source>
        <dbReference type="ARBA" id="ARBA00007256"/>
    </source>
</evidence>
<dbReference type="GO" id="GO:0002250">
    <property type="term" value="P:adaptive immune response"/>
    <property type="evidence" value="ECO:0007669"/>
    <property type="project" value="UniProtKB-KW"/>
</dbReference>
<dbReference type="GO" id="GO:0030670">
    <property type="term" value="C:phagocytic vesicle membrane"/>
    <property type="evidence" value="ECO:0007669"/>
    <property type="project" value="UniProtKB-SubCell"/>
</dbReference>
<keyword evidence="7 19" id="KW-0732">Signal</keyword>
<comment type="subcellular location">
    <subcellularLocation>
        <location evidence="1">Cytoplasmic vesicle</location>
        <location evidence="1">Phagosome membrane</location>
        <topology evidence="1">Multi-pass membrane protein</topology>
    </subcellularLocation>
</comment>
<comment type="similarity">
    <text evidence="2">Belongs to the MPEG1 family.</text>
</comment>
<dbReference type="GO" id="GO:0045087">
    <property type="term" value="P:innate immune response"/>
    <property type="evidence" value="ECO:0007669"/>
    <property type="project" value="UniProtKB-KW"/>
</dbReference>
<feature type="signal peptide" evidence="19">
    <location>
        <begin position="1"/>
        <end position="19"/>
    </location>
</feature>
<evidence type="ECO:0000256" key="1">
    <source>
        <dbReference type="ARBA" id="ARBA00004265"/>
    </source>
</evidence>
<dbReference type="PANTHER" id="PTHR31463">
    <property type="entry name" value="MACROPHAGE-EXPRESSED GENE 1 PROTEIN"/>
    <property type="match status" value="1"/>
</dbReference>
<evidence type="ECO:0000256" key="14">
    <source>
        <dbReference type="ARBA" id="ARBA00023180"/>
    </source>
</evidence>
<evidence type="ECO:0000256" key="11">
    <source>
        <dbReference type="ARBA" id="ARBA00023130"/>
    </source>
</evidence>
<reference evidence="21 22" key="1">
    <citation type="submission" date="2024-09" db="EMBL/GenBank/DDBJ databases">
        <title>A chromosome-level genome assembly of Gray's grenadier anchovy, Coilia grayii.</title>
        <authorList>
            <person name="Fu Z."/>
        </authorList>
    </citation>
    <scope>NUCLEOTIDE SEQUENCE [LARGE SCALE GENOMIC DNA]</scope>
    <source>
        <strain evidence="21">G4</strain>
        <tissue evidence="21">Muscle</tissue>
    </source>
</reference>
<dbReference type="EMBL" id="JBHFQA010000023">
    <property type="protein sequence ID" value="KAL2078307.1"/>
    <property type="molecule type" value="Genomic_DNA"/>
</dbReference>
<evidence type="ECO:0000256" key="5">
    <source>
        <dbReference type="ARBA" id="ARBA00022588"/>
    </source>
</evidence>
<keyword evidence="4" id="KW-1134">Transmembrane beta strand</keyword>
<evidence type="ECO:0000256" key="13">
    <source>
        <dbReference type="ARBA" id="ARBA00023157"/>
    </source>
</evidence>
<evidence type="ECO:0000256" key="8">
    <source>
        <dbReference type="ARBA" id="ARBA00022843"/>
    </source>
</evidence>
<organism evidence="21 22">
    <name type="scientific">Coilia grayii</name>
    <name type="common">Gray's grenadier anchovy</name>
    <dbReference type="NCBI Taxonomy" id="363190"/>
    <lineage>
        <taxon>Eukaryota</taxon>
        <taxon>Metazoa</taxon>
        <taxon>Chordata</taxon>
        <taxon>Craniata</taxon>
        <taxon>Vertebrata</taxon>
        <taxon>Euteleostomi</taxon>
        <taxon>Actinopterygii</taxon>
        <taxon>Neopterygii</taxon>
        <taxon>Teleostei</taxon>
        <taxon>Clupei</taxon>
        <taxon>Clupeiformes</taxon>
        <taxon>Clupeoidei</taxon>
        <taxon>Engraulidae</taxon>
        <taxon>Coilinae</taxon>
        <taxon>Coilia</taxon>
    </lineage>
</organism>
<evidence type="ECO:0000256" key="7">
    <source>
        <dbReference type="ARBA" id="ARBA00022729"/>
    </source>
</evidence>
<dbReference type="AlphaFoldDB" id="A0ABD1ITJ6"/>
<keyword evidence="8" id="KW-0832">Ubl conjugation</keyword>
<keyword evidence="12" id="KW-0472">Membrane</keyword>
<keyword evidence="6" id="KW-0812">Transmembrane</keyword>
<keyword evidence="9" id="KW-0391">Immunity</keyword>
<evidence type="ECO:0000256" key="6">
    <source>
        <dbReference type="ARBA" id="ARBA00022692"/>
    </source>
</evidence>
<protein>
    <recommendedName>
        <fullName evidence="3">Macrophage-expressed gene 1 protein</fullName>
    </recommendedName>
    <alternativeName>
        <fullName evidence="16">Perforin-2</fullName>
    </alternativeName>
</protein>
<dbReference type="InterPro" id="IPR039707">
    <property type="entry name" value="MPEG1"/>
</dbReference>
<evidence type="ECO:0000256" key="4">
    <source>
        <dbReference type="ARBA" id="ARBA00022452"/>
    </source>
</evidence>
<dbReference type="PROSITE" id="PS51412">
    <property type="entry name" value="MACPF_2"/>
    <property type="match status" value="1"/>
</dbReference>
<proteinExistence type="inferred from homology"/>
<evidence type="ECO:0000256" key="3">
    <source>
        <dbReference type="ARBA" id="ARBA00021365"/>
    </source>
</evidence>
<evidence type="ECO:0000256" key="10">
    <source>
        <dbReference type="ARBA" id="ARBA00022989"/>
    </source>
</evidence>
<keyword evidence="22" id="KW-1185">Reference proteome</keyword>
<feature type="domain" description="MACPF" evidence="20">
    <location>
        <begin position="28"/>
        <end position="340"/>
    </location>
</feature>
<accession>A0ABD1ITJ6</accession>